<protein>
    <submittedName>
        <fullName evidence="1">Uncharacterized protein</fullName>
    </submittedName>
</protein>
<comment type="caution">
    <text evidence="1">The sequence shown here is derived from an EMBL/GenBank/DDBJ whole genome shotgun (WGS) entry which is preliminary data.</text>
</comment>
<sequence length="58" mass="6802">MGNQINVGYTTPDKKVIKYIASVWPQWADYNNLLVDINTDKTKIGDQTIYRIWTQQKI</sequence>
<dbReference type="Proteomes" id="UP000682713">
    <property type="component" value="Unassembled WGS sequence"/>
</dbReference>
<organism evidence="1 2">
    <name type="scientific">Lederbergia citrisecunda</name>
    <dbReference type="NCBI Taxonomy" id="2833583"/>
    <lineage>
        <taxon>Bacteria</taxon>
        <taxon>Bacillati</taxon>
        <taxon>Bacillota</taxon>
        <taxon>Bacilli</taxon>
        <taxon>Bacillales</taxon>
        <taxon>Bacillaceae</taxon>
        <taxon>Lederbergia</taxon>
    </lineage>
</organism>
<gene>
    <name evidence="1" type="ORF">KHA93_05770</name>
</gene>
<evidence type="ECO:0000313" key="1">
    <source>
        <dbReference type="EMBL" id="MBS4199161.1"/>
    </source>
</evidence>
<dbReference type="AlphaFoldDB" id="A0A942YMB4"/>
<dbReference type="EMBL" id="JAGYPJ010000001">
    <property type="protein sequence ID" value="MBS4199161.1"/>
    <property type="molecule type" value="Genomic_DNA"/>
</dbReference>
<keyword evidence="2" id="KW-1185">Reference proteome</keyword>
<reference evidence="1 2" key="1">
    <citation type="submission" date="2021-05" db="EMBL/GenBank/DDBJ databases">
        <title>Novel Bacillus species.</title>
        <authorList>
            <person name="Liu G."/>
        </authorList>
    </citation>
    <scope>NUCLEOTIDE SEQUENCE [LARGE SCALE GENOMIC DNA]</scope>
    <source>
        <strain evidence="1 2">FJAT-49732</strain>
    </source>
</reference>
<proteinExistence type="predicted"/>
<name>A0A942YMB4_9BACI</name>
<dbReference type="RefSeq" id="WP_213109861.1">
    <property type="nucleotide sequence ID" value="NZ_JAGYPJ010000001.1"/>
</dbReference>
<accession>A0A942YMB4</accession>
<evidence type="ECO:0000313" key="2">
    <source>
        <dbReference type="Proteomes" id="UP000682713"/>
    </source>
</evidence>